<gene>
    <name evidence="1" type="ORF">V8G56_10875</name>
</gene>
<sequence length="48" mass="5382">MSQVNNTKIFLKPIDGIGGSGCILLTIENIEKQMTKYSDILLNTSYIY</sequence>
<evidence type="ECO:0008006" key="3">
    <source>
        <dbReference type="Google" id="ProtNLM"/>
    </source>
</evidence>
<organism evidence="1 2">
    <name type="scientific">Gaetbulibacter aquiaggeris</name>
    <dbReference type="NCBI Taxonomy" id="1735373"/>
    <lineage>
        <taxon>Bacteria</taxon>
        <taxon>Pseudomonadati</taxon>
        <taxon>Bacteroidota</taxon>
        <taxon>Flavobacteriia</taxon>
        <taxon>Flavobacteriales</taxon>
        <taxon>Flavobacteriaceae</taxon>
        <taxon>Gaetbulibacter</taxon>
    </lineage>
</organism>
<proteinExistence type="predicted"/>
<evidence type="ECO:0000313" key="2">
    <source>
        <dbReference type="Proteomes" id="UP001610104"/>
    </source>
</evidence>
<evidence type="ECO:0000313" key="1">
    <source>
        <dbReference type="EMBL" id="MFH6769241.1"/>
    </source>
</evidence>
<reference evidence="1 2" key="1">
    <citation type="submission" date="2024-02" db="EMBL/GenBank/DDBJ databases">
        <title>A Gaetbulibacter species isolated from tidal flats and genomic insights of their niches.</title>
        <authorList>
            <person name="Ye Y."/>
        </authorList>
    </citation>
    <scope>NUCLEOTIDE SEQUENCE [LARGE SCALE GENOMIC DNA]</scope>
    <source>
        <strain evidence="1 2">KEM-8</strain>
    </source>
</reference>
<keyword evidence="2" id="KW-1185">Reference proteome</keyword>
<protein>
    <recommendedName>
        <fullName evidence="3">Prokaryotic glutathione synthetase ATP-binding domain-containing protein</fullName>
    </recommendedName>
</protein>
<name>A0ABW7MQW0_9FLAO</name>
<comment type="caution">
    <text evidence="1">The sequence shown here is derived from an EMBL/GenBank/DDBJ whole genome shotgun (WGS) entry which is preliminary data.</text>
</comment>
<accession>A0ABW7MQW0</accession>
<dbReference type="Proteomes" id="UP001610104">
    <property type="component" value="Unassembled WGS sequence"/>
</dbReference>
<dbReference type="RefSeq" id="WP_395438480.1">
    <property type="nucleotide sequence ID" value="NZ_JBAWKC010000003.1"/>
</dbReference>
<dbReference type="EMBL" id="JBAWKC010000003">
    <property type="protein sequence ID" value="MFH6769241.1"/>
    <property type="molecule type" value="Genomic_DNA"/>
</dbReference>